<evidence type="ECO:0000313" key="4">
    <source>
        <dbReference type="EMBL" id="CAH0101964.1"/>
    </source>
</evidence>
<proteinExistence type="predicted"/>
<feature type="region of interest" description="Disordered" evidence="2">
    <location>
        <begin position="748"/>
        <end position="800"/>
    </location>
</feature>
<feature type="compositionally biased region" description="Basic and acidic residues" evidence="2">
    <location>
        <begin position="753"/>
        <end position="768"/>
    </location>
</feature>
<comment type="caution">
    <text evidence="4">The sequence shown here is derived from an EMBL/GenBank/DDBJ whole genome shotgun (WGS) entry which is preliminary data.</text>
</comment>
<evidence type="ECO:0000256" key="1">
    <source>
        <dbReference type="SAM" id="Coils"/>
    </source>
</evidence>
<dbReference type="Proteomes" id="UP000789390">
    <property type="component" value="Unassembled WGS sequence"/>
</dbReference>
<feature type="coiled-coil region" evidence="1">
    <location>
        <begin position="329"/>
        <end position="385"/>
    </location>
</feature>
<accession>A0A8J2W284</accession>
<sequence length="800" mass="89024">MARLNPSWPSRRLHQQRKFYLLLIISVFVLSTKTFVSSASTDHSDVEENVLNITPKITTQLKKLHNSFASLFKGVTNLAVESAKYTALNKRKRRSSDDSEAFPFEAPETCSLTDTELDQITGLIQKFGTVDKEFCKKLPASTSRKIAASPLKPTNSTTKSVNSPIKSASNWSKLASSVRSNSTVNSTQLAASPTKSGVNSTAVVSPIKSVTNTTKPIASSTKSAVNSTKLAASPKKSTTTTTTKLDTSSTKPVNNSTKLIVGSKNSMNNSTQIAVNPININSTISSEVRRKRSLSAGGCDQLIESIKLSTNNLKSAFCDLSSTNRGTDHLLYEERKTAYETEISQLKEKLDNKDLHVEQKYKVKIDKLKTDFQKVERNMRDTLLKLENEQYSHMKTNAELVLQFMKNGEIQKALDKFKILELRNNTMRIVSLALIKENVPIENIIKFTEGLGEVDSLIYGTLHLFYELEKKQSLYDSKIISLLQNAIDKVIQRMVELDGKSAAASSKKIDRVKGWINIAGNPERNDFKLVRVRIMAESLLTLLMANLLQLIVFIFSWTNEDLSHANITDEVFIAENNLSIDLSTPLAIVTNLTTFGCLSPNERYHLIDDQLSCFELMTQGPCKPNQLFYLDSDDSGICDCENSLLLYSNETRECYQQNTQGPCKDEEWFTLPDGTFMPSCEPLPDGCLANGQYVFWSPDYYEGSAEANEKQCWAIGTQGPCSPNETLERYPTNTIGCQSKVFHIARRPQRGNGFDERNPENEEAESRSSGRSVAVAGLRPCGPGSRRTQTGKCRPNLNIG</sequence>
<evidence type="ECO:0000313" key="5">
    <source>
        <dbReference type="Proteomes" id="UP000789390"/>
    </source>
</evidence>
<evidence type="ECO:0000256" key="2">
    <source>
        <dbReference type="SAM" id="MobiDB-lite"/>
    </source>
</evidence>
<dbReference type="AlphaFoldDB" id="A0A8J2W284"/>
<dbReference type="InterPro" id="IPR031993">
    <property type="entry name" value="DUF4789"/>
</dbReference>
<organism evidence="4 5">
    <name type="scientific">Daphnia galeata</name>
    <dbReference type="NCBI Taxonomy" id="27404"/>
    <lineage>
        <taxon>Eukaryota</taxon>
        <taxon>Metazoa</taxon>
        <taxon>Ecdysozoa</taxon>
        <taxon>Arthropoda</taxon>
        <taxon>Crustacea</taxon>
        <taxon>Branchiopoda</taxon>
        <taxon>Diplostraca</taxon>
        <taxon>Cladocera</taxon>
        <taxon>Anomopoda</taxon>
        <taxon>Daphniidae</taxon>
        <taxon>Daphnia</taxon>
    </lineage>
</organism>
<feature type="region of interest" description="Disordered" evidence="2">
    <location>
        <begin position="228"/>
        <end position="263"/>
    </location>
</feature>
<dbReference type="PANTHER" id="PTHR21177:SF4">
    <property type="entry name" value="IP06524P"/>
    <property type="match status" value="1"/>
</dbReference>
<dbReference type="EMBL" id="CAKKLH010000068">
    <property type="protein sequence ID" value="CAH0101964.1"/>
    <property type="molecule type" value="Genomic_DNA"/>
</dbReference>
<dbReference type="PANTHER" id="PTHR21177">
    <property type="entry name" value="IP06524P-RELATED"/>
    <property type="match status" value="1"/>
</dbReference>
<reference evidence="4" key="1">
    <citation type="submission" date="2021-11" db="EMBL/GenBank/DDBJ databases">
        <authorList>
            <person name="Schell T."/>
        </authorList>
    </citation>
    <scope>NUCLEOTIDE SEQUENCE</scope>
    <source>
        <strain evidence="4">M5</strain>
    </source>
</reference>
<keyword evidence="1" id="KW-0175">Coiled coil</keyword>
<feature type="compositionally biased region" description="Low complexity" evidence="2">
    <location>
        <begin position="228"/>
        <end position="252"/>
    </location>
</feature>
<feature type="domain" description="DUF4789" evidence="3">
    <location>
        <begin position="622"/>
        <end position="721"/>
    </location>
</feature>
<evidence type="ECO:0000259" key="3">
    <source>
        <dbReference type="Pfam" id="PF16033"/>
    </source>
</evidence>
<protein>
    <recommendedName>
        <fullName evidence="3">DUF4789 domain-containing protein</fullName>
    </recommendedName>
</protein>
<keyword evidence="5" id="KW-1185">Reference proteome</keyword>
<dbReference type="Pfam" id="PF16033">
    <property type="entry name" value="DUF4789"/>
    <property type="match status" value="1"/>
</dbReference>
<gene>
    <name evidence="4" type="ORF">DGAL_LOCUS4337</name>
</gene>
<dbReference type="OrthoDB" id="6344666at2759"/>
<name>A0A8J2W284_9CRUS</name>
<feature type="compositionally biased region" description="Polar residues" evidence="2">
    <location>
        <begin position="253"/>
        <end position="263"/>
    </location>
</feature>